<dbReference type="SUPFAM" id="SSF47384">
    <property type="entry name" value="Homodimeric domain of signal transducing histidine kinase"/>
    <property type="match status" value="1"/>
</dbReference>
<keyword evidence="5" id="KW-1133">Transmembrane helix</keyword>
<evidence type="ECO:0000256" key="6">
    <source>
        <dbReference type="SAM" id="SignalP"/>
    </source>
</evidence>
<reference evidence="8 9" key="1">
    <citation type="submission" date="2019-03" db="EMBL/GenBank/DDBJ databases">
        <title>Algoriphagus sp. nov, a new strain isolated from root system soil of mangrove plant Kandelia.</title>
        <authorList>
            <person name="Yin Q."/>
            <person name="Wang K."/>
            <person name="Song Z."/>
        </authorList>
    </citation>
    <scope>NUCLEOTIDE SEQUENCE [LARGE SCALE GENOMIC DNA]</scope>
    <source>
        <strain evidence="8 9">XY-J91</strain>
    </source>
</reference>
<evidence type="ECO:0000256" key="1">
    <source>
        <dbReference type="ARBA" id="ARBA00000085"/>
    </source>
</evidence>
<dbReference type="InterPro" id="IPR013783">
    <property type="entry name" value="Ig-like_fold"/>
</dbReference>
<dbReference type="Pfam" id="PF02518">
    <property type="entry name" value="HATPase_c"/>
    <property type="match status" value="1"/>
</dbReference>
<dbReference type="Gene3D" id="3.30.565.10">
    <property type="entry name" value="Histidine kinase-like ATPase, C-terminal domain"/>
    <property type="match status" value="1"/>
</dbReference>
<evidence type="ECO:0000313" key="8">
    <source>
        <dbReference type="EMBL" id="TFV93642.1"/>
    </source>
</evidence>
<feature type="signal peptide" evidence="6">
    <location>
        <begin position="1"/>
        <end position="23"/>
    </location>
</feature>
<dbReference type="EMBL" id="SPSB01000004">
    <property type="protein sequence ID" value="TFV93642.1"/>
    <property type="molecule type" value="Genomic_DNA"/>
</dbReference>
<dbReference type="Gene3D" id="2.60.40.10">
    <property type="entry name" value="Immunoglobulins"/>
    <property type="match status" value="1"/>
</dbReference>
<sequence length="1229" mass="136463">MNKHMHSFRLHVFLLFSIGLAVACQSDTTVLTPENPSNFQIPSPEPFEIPEGKTIEWKNIPEDFLSDGKTMRFDLERLPSKPFSLEEEVPLKQPITEIPFNWDALKEVPLNLKLESDSIHHFILPLPDPIISEVGIPQKPEGIKAGILELSSSQGLPGNSVIAQVIAPDGTHWLSTEQGLVKYTGTEFHLFDILTRDYSAGAPNLIPELDIDPSGKIIISTTGSGIVVLDPETELLEYFELPYGFTRGGIDQDGNYWGGMIGDIPKFIDLKNVKVFSLVFDANELPLFSALSVDSKNNLWISYNDGIAIISPDREKVKFIGNNEGLIGDFSGTVVAPDGSVWLESFQNGIYNISLEKGIISRIGEEHGYSNDAININVDRKGRVWLAHTNGFSIFNPEKSTIKTIQTNLRIYGSGPPAVSTIDEEDGIYWLGTFTNGLIIYDQLGMDSRHLSSNDGLIDNNVWGIEEDGNGRVLLTSYSGLNIYDPSTKTIKYLEIPSQFGSNNHRGISKISEDIFFLGSLGGFSFLNLEENTITSYQGNSETPLVFWRAKLLKDGKIWIASNNGLILFDQENGAIKKIDETAGLASNFVWGLEQDPHGKVWVVTDSGINMIDPEKNTITYLGSEQGLSSIDQSAIFKTSENEIIIGGSGGISIINEKQNQITSISSKHGLIPDRVFDIVESNNRLELGTSDGIVVIEKPSEDDPNQPWRFMNYGRAEGSPFTDYNQMTAKVTKEGKVWWGASPIVTVNLQDPELDANAPANVELTGIRIMDQTANFFIKAEQGRVLSSTDSLTSGLENVQGYLKKNTIKWDGLDPKTKVPLGLSLPHDQNSLTFTFSNPSIRGRDEIVYKYVLEGADEEWSEVTDKPFSKTYFNLFPGDYTFKVISKGFNGVWSEPATYSFTINLPWWLKWWAFLVYATLLALLIYTVVQIRSYYLQKENRLLEERVNQRTAELNQSLENLKATQEQLIQSEKMASLGELTAGIAHEIKNPLNFVNNFSEVSEELLDEMNEEIESGNLDEVKSIAVDLKENLSKIKHHGKRADSIVKGMLEHSRSNSGEKTPTDLNALADEYLRLSYHGLRAKDKSFQSDFRTDFESKLPKVNVVAQDIGRVLLNLINNAFYAVDEKAKSIPQSPEGAEGYQPEVAVSTKRNQNEIEISVTDNGNGIPDSVKDKIFQPFFTTKPAGSGTGLGLSLSYDIIKAHGGTFDVQSEVGKGTQFTIKLPLKSI</sequence>
<dbReference type="PROSITE" id="PS50109">
    <property type="entry name" value="HIS_KIN"/>
    <property type="match status" value="1"/>
</dbReference>
<feature type="chain" id="PRO_5021285782" description="histidine kinase" evidence="6">
    <location>
        <begin position="24"/>
        <end position="1229"/>
    </location>
</feature>
<dbReference type="PANTHER" id="PTHR43065">
    <property type="entry name" value="SENSOR HISTIDINE KINASE"/>
    <property type="match status" value="1"/>
</dbReference>
<dbReference type="EC" id="2.7.13.3" evidence="2"/>
<keyword evidence="6" id="KW-0732">Signal</keyword>
<dbReference type="Gene3D" id="1.10.287.130">
    <property type="match status" value="1"/>
</dbReference>
<dbReference type="InterPro" id="IPR003594">
    <property type="entry name" value="HATPase_dom"/>
</dbReference>
<evidence type="ECO:0000256" key="5">
    <source>
        <dbReference type="SAM" id="Phobius"/>
    </source>
</evidence>
<keyword evidence="5" id="KW-0812">Transmembrane</keyword>
<dbReference type="Proteomes" id="UP000297647">
    <property type="component" value="Unassembled WGS sequence"/>
</dbReference>
<evidence type="ECO:0000259" key="7">
    <source>
        <dbReference type="PROSITE" id="PS50109"/>
    </source>
</evidence>
<evidence type="ECO:0000313" key="9">
    <source>
        <dbReference type="Proteomes" id="UP000297647"/>
    </source>
</evidence>
<evidence type="ECO:0000256" key="4">
    <source>
        <dbReference type="SAM" id="Coils"/>
    </source>
</evidence>
<dbReference type="AlphaFoldDB" id="A0A4Y9QPX3"/>
<gene>
    <name evidence="8" type="ORF">E4S40_15475</name>
</gene>
<feature type="coiled-coil region" evidence="4">
    <location>
        <begin position="945"/>
        <end position="975"/>
    </location>
</feature>
<name>A0A4Y9QPX3_9BACT</name>
<feature type="domain" description="Histidine kinase" evidence="7">
    <location>
        <begin position="984"/>
        <end position="1228"/>
    </location>
</feature>
<dbReference type="SUPFAM" id="SSF55874">
    <property type="entry name" value="ATPase domain of HSP90 chaperone/DNA topoisomerase II/histidine kinase"/>
    <property type="match status" value="1"/>
</dbReference>
<comment type="catalytic activity">
    <reaction evidence="1">
        <text>ATP + protein L-histidine = ADP + protein N-phospho-L-histidine.</text>
        <dbReference type="EC" id="2.7.13.3"/>
    </reaction>
</comment>
<evidence type="ECO:0000256" key="2">
    <source>
        <dbReference type="ARBA" id="ARBA00012438"/>
    </source>
</evidence>
<proteinExistence type="predicted"/>
<keyword evidence="9" id="KW-1185">Reference proteome</keyword>
<dbReference type="SUPFAM" id="SSF63829">
    <property type="entry name" value="Calcium-dependent phosphotriesterase"/>
    <property type="match status" value="2"/>
</dbReference>
<dbReference type="OrthoDB" id="9806995at2"/>
<dbReference type="GO" id="GO:0000155">
    <property type="term" value="F:phosphorelay sensor kinase activity"/>
    <property type="evidence" value="ECO:0007669"/>
    <property type="project" value="InterPro"/>
</dbReference>
<dbReference type="SMART" id="SM00388">
    <property type="entry name" value="HisKA"/>
    <property type="match status" value="1"/>
</dbReference>
<dbReference type="InterPro" id="IPR005467">
    <property type="entry name" value="His_kinase_dom"/>
</dbReference>
<dbReference type="PRINTS" id="PR00344">
    <property type="entry name" value="BCTRLSENSOR"/>
</dbReference>
<keyword evidence="3" id="KW-0597">Phosphoprotein</keyword>
<dbReference type="SMART" id="SM00387">
    <property type="entry name" value="HATPase_c"/>
    <property type="match status" value="1"/>
</dbReference>
<dbReference type="Pfam" id="PF00512">
    <property type="entry name" value="HisKA"/>
    <property type="match status" value="1"/>
</dbReference>
<dbReference type="InterPro" id="IPR003661">
    <property type="entry name" value="HisK_dim/P_dom"/>
</dbReference>
<dbReference type="InterPro" id="IPR036890">
    <property type="entry name" value="HATPase_C_sf"/>
</dbReference>
<dbReference type="SUPFAM" id="SSF101898">
    <property type="entry name" value="NHL repeat"/>
    <property type="match status" value="1"/>
</dbReference>
<dbReference type="PROSITE" id="PS51257">
    <property type="entry name" value="PROKAR_LIPOPROTEIN"/>
    <property type="match status" value="1"/>
</dbReference>
<dbReference type="InterPro" id="IPR015943">
    <property type="entry name" value="WD40/YVTN_repeat-like_dom_sf"/>
</dbReference>
<dbReference type="PANTHER" id="PTHR43065:SF42">
    <property type="entry name" value="TWO-COMPONENT SENSOR PPRA"/>
    <property type="match status" value="1"/>
</dbReference>
<organism evidence="8 9">
    <name type="scientific">Algoriphagus kandeliae</name>
    <dbReference type="NCBI Taxonomy" id="2562278"/>
    <lineage>
        <taxon>Bacteria</taxon>
        <taxon>Pseudomonadati</taxon>
        <taxon>Bacteroidota</taxon>
        <taxon>Cytophagia</taxon>
        <taxon>Cytophagales</taxon>
        <taxon>Cyclobacteriaceae</taxon>
        <taxon>Algoriphagus</taxon>
    </lineage>
</organism>
<keyword evidence="4" id="KW-0175">Coiled coil</keyword>
<accession>A0A4Y9QPX3</accession>
<comment type="caution">
    <text evidence="8">The sequence shown here is derived from an EMBL/GenBank/DDBJ whole genome shotgun (WGS) entry which is preliminary data.</text>
</comment>
<dbReference type="Gene3D" id="2.130.10.10">
    <property type="entry name" value="YVTN repeat-like/Quinoprotein amine dehydrogenase"/>
    <property type="match status" value="3"/>
</dbReference>
<evidence type="ECO:0000256" key="3">
    <source>
        <dbReference type="ARBA" id="ARBA00022553"/>
    </source>
</evidence>
<dbReference type="InterPro" id="IPR036097">
    <property type="entry name" value="HisK_dim/P_sf"/>
</dbReference>
<feature type="transmembrane region" description="Helical" evidence="5">
    <location>
        <begin position="908"/>
        <end position="930"/>
    </location>
</feature>
<dbReference type="CDD" id="cd00082">
    <property type="entry name" value="HisKA"/>
    <property type="match status" value="1"/>
</dbReference>
<dbReference type="Pfam" id="PF07495">
    <property type="entry name" value="Y_Y_Y"/>
    <property type="match status" value="1"/>
</dbReference>
<dbReference type="InterPro" id="IPR004358">
    <property type="entry name" value="Sig_transdc_His_kin-like_C"/>
</dbReference>
<protein>
    <recommendedName>
        <fullName evidence="2">histidine kinase</fullName>
        <ecNumber evidence="2">2.7.13.3</ecNumber>
    </recommendedName>
</protein>
<keyword evidence="5" id="KW-0472">Membrane</keyword>
<dbReference type="InterPro" id="IPR011123">
    <property type="entry name" value="Y_Y_Y"/>
</dbReference>
<dbReference type="RefSeq" id="WP_135076197.1">
    <property type="nucleotide sequence ID" value="NZ_SPSB01000004.1"/>
</dbReference>